<accession>A0A2W5LWZ9</accession>
<dbReference type="AlphaFoldDB" id="A0A2W5LWZ9"/>
<dbReference type="EMBL" id="QFPN01000010">
    <property type="protein sequence ID" value="PZQ11847.1"/>
    <property type="molecule type" value="Genomic_DNA"/>
</dbReference>
<dbReference type="Pfam" id="PF08878">
    <property type="entry name" value="HamA"/>
    <property type="match status" value="1"/>
</dbReference>
<evidence type="ECO:0000313" key="3">
    <source>
        <dbReference type="EMBL" id="PZQ11847.1"/>
    </source>
</evidence>
<name>A0A2W5LWZ9_ANCNO</name>
<feature type="domain" description="Anti-bacteriophage protein A/HamA C-terminal" evidence="2">
    <location>
        <begin position="111"/>
        <end position="386"/>
    </location>
</feature>
<proteinExistence type="predicted"/>
<comment type="caution">
    <text evidence="3">The sequence shown here is derived from an EMBL/GenBank/DDBJ whole genome shotgun (WGS) entry which is preliminary data.</text>
</comment>
<dbReference type="Proteomes" id="UP000249577">
    <property type="component" value="Unassembled WGS sequence"/>
</dbReference>
<evidence type="ECO:0000256" key="1">
    <source>
        <dbReference type="SAM" id="MobiDB-lite"/>
    </source>
</evidence>
<sequence length="390" mass="43083">MGLRARILAHLEFVELACSVGSESGGRTGGDDANSTGPSAAGTPAVASRAEVTNPCGNDVEVAATQAERVPRSVLETALDTLVDRHEGFADHFRRLGVDWTPESPWVTGEFLYPLFSGGGSPDIDSFVEHIYGALVPFCLPRGEVRRVLSRARADGDYRSIIRLGDRARDLFVRTRGAQTNGGEAGELMLFLMLEQILRAPLLVSKMNLKTNSNMNVHGRDGIHVRWDKTLDTLVLHLGESKLHEDFASGIDDAIDSILEYQTELRLRRREIALINGHMDLTGLPPAAESQLRDMLHPYSGRPVSLPTVHTCLIGFEYPAYSAVAHVSPAEIEEAFRKQYTKRADKIREQVCRKVGDRLPPPARLSIFVFPFPDLQAFRLTFAQRLGMSI</sequence>
<gene>
    <name evidence="3" type="ORF">DI565_16790</name>
</gene>
<feature type="region of interest" description="Disordered" evidence="1">
    <location>
        <begin position="22"/>
        <end position="46"/>
    </location>
</feature>
<protein>
    <recommendedName>
        <fullName evidence="2">Anti-bacteriophage protein A/HamA C-terminal domain-containing protein</fullName>
    </recommendedName>
</protein>
<evidence type="ECO:0000313" key="4">
    <source>
        <dbReference type="Proteomes" id="UP000249577"/>
    </source>
</evidence>
<evidence type="ECO:0000259" key="2">
    <source>
        <dbReference type="Pfam" id="PF08878"/>
    </source>
</evidence>
<reference evidence="3 4" key="1">
    <citation type="submission" date="2017-08" db="EMBL/GenBank/DDBJ databases">
        <title>Infants hospitalized years apart are colonized by the same room-sourced microbial strains.</title>
        <authorList>
            <person name="Brooks B."/>
            <person name="Olm M.R."/>
            <person name="Firek B.A."/>
            <person name="Baker R."/>
            <person name="Thomas B.C."/>
            <person name="Morowitz M.J."/>
            <person name="Banfield J.F."/>
        </authorList>
    </citation>
    <scope>NUCLEOTIDE SEQUENCE [LARGE SCALE GENOMIC DNA]</scope>
    <source>
        <strain evidence="3">S2_005_003_R2_43</strain>
    </source>
</reference>
<dbReference type="InterPro" id="IPR014976">
    <property type="entry name" value="AbpA_HamA_C"/>
</dbReference>
<organism evidence="3 4">
    <name type="scientific">Ancylobacter novellus</name>
    <name type="common">Thiobacillus novellus</name>
    <dbReference type="NCBI Taxonomy" id="921"/>
    <lineage>
        <taxon>Bacteria</taxon>
        <taxon>Pseudomonadati</taxon>
        <taxon>Pseudomonadota</taxon>
        <taxon>Alphaproteobacteria</taxon>
        <taxon>Hyphomicrobiales</taxon>
        <taxon>Xanthobacteraceae</taxon>
        <taxon>Ancylobacter</taxon>
    </lineage>
</organism>